<gene>
    <name evidence="1" type="ORF">Amon02_000011200</name>
</gene>
<accession>A0ACB5SRK5</accession>
<proteinExistence type="predicted"/>
<keyword evidence="2" id="KW-1185">Reference proteome</keyword>
<dbReference type="Proteomes" id="UP001165064">
    <property type="component" value="Unassembled WGS sequence"/>
</dbReference>
<reference evidence="1" key="1">
    <citation type="submission" date="2023-04" db="EMBL/GenBank/DDBJ databases">
        <title>Ambrosiozyma monospora NBRC 10751.</title>
        <authorList>
            <person name="Ichikawa N."/>
            <person name="Sato H."/>
            <person name="Tonouchi N."/>
        </authorList>
    </citation>
    <scope>NUCLEOTIDE SEQUENCE</scope>
    <source>
        <strain evidence="1">NBRC 10751</strain>
    </source>
</reference>
<organism evidence="1 2">
    <name type="scientific">Ambrosiozyma monospora</name>
    <name type="common">Yeast</name>
    <name type="synonym">Endomycopsis monosporus</name>
    <dbReference type="NCBI Taxonomy" id="43982"/>
    <lineage>
        <taxon>Eukaryota</taxon>
        <taxon>Fungi</taxon>
        <taxon>Dikarya</taxon>
        <taxon>Ascomycota</taxon>
        <taxon>Saccharomycotina</taxon>
        <taxon>Pichiomycetes</taxon>
        <taxon>Pichiales</taxon>
        <taxon>Pichiaceae</taxon>
        <taxon>Ambrosiozyma</taxon>
    </lineage>
</organism>
<sequence>MRSATRTSHTTSKFPSQLKELVIRNPMPDIFFKLDLSNLTHLKTLKLLRYHDVKILGEHLSAVPLDLEKLVLGLDDESVNFDKLSLNRFINLSDLTL</sequence>
<evidence type="ECO:0000313" key="1">
    <source>
        <dbReference type="EMBL" id="GME70242.1"/>
    </source>
</evidence>
<name>A0ACB5SRK5_AMBMO</name>
<protein>
    <submittedName>
        <fullName evidence="1">Unnamed protein product</fullName>
    </submittedName>
</protein>
<dbReference type="EMBL" id="BSXS01000007">
    <property type="protein sequence ID" value="GME70242.1"/>
    <property type="molecule type" value="Genomic_DNA"/>
</dbReference>
<evidence type="ECO:0000313" key="2">
    <source>
        <dbReference type="Proteomes" id="UP001165064"/>
    </source>
</evidence>
<comment type="caution">
    <text evidence="1">The sequence shown here is derived from an EMBL/GenBank/DDBJ whole genome shotgun (WGS) entry which is preliminary data.</text>
</comment>